<dbReference type="GO" id="GO:0045329">
    <property type="term" value="P:carnitine biosynthetic process"/>
    <property type="evidence" value="ECO:0007669"/>
    <property type="project" value="UniProtKB-UniPathway"/>
</dbReference>
<proteinExistence type="inferred from homology"/>
<comment type="cofactor">
    <cofactor evidence="2">
        <name>L-ascorbate</name>
        <dbReference type="ChEBI" id="CHEBI:38290"/>
    </cofactor>
</comment>
<dbReference type="CTD" id="8424"/>
<dbReference type="Gene3D" id="3.30.2020.30">
    <property type="match status" value="1"/>
</dbReference>
<dbReference type="FunFam" id="3.30.2020.30:FF:000002">
    <property type="entry name" value="Putative gamma-butyrobetaine dioxygenase"/>
    <property type="match status" value="1"/>
</dbReference>
<dbReference type="NCBIfam" id="TIGR02409">
    <property type="entry name" value="carnitine_bodg"/>
    <property type="match status" value="1"/>
</dbReference>
<dbReference type="RefSeq" id="XP_044281692.1">
    <property type="nucleotide sequence ID" value="XM_044425757.1"/>
</dbReference>
<comment type="pathway">
    <text evidence="4">Amine and polyamine biosynthesis; carnitine biosynthesis.</text>
</comment>
<evidence type="ECO:0000256" key="10">
    <source>
        <dbReference type="ARBA" id="ARBA00023002"/>
    </source>
</evidence>
<dbReference type="EC" id="1.14.11.1" evidence="6"/>
<keyword evidence="11" id="KW-0408">Iron</keyword>
<keyword evidence="10" id="KW-0560">Oxidoreductase</keyword>
<evidence type="ECO:0000256" key="2">
    <source>
        <dbReference type="ARBA" id="ARBA00001961"/>
    </source>
</evidence>
<dbReference type="Pfam" id="PF02668">
    <property type="entry name" value="TauD"/>
    <property type="match status" value="1"/>
</dbReference>
<dbReference type="InterPro" id="IPR042098">
    <property type="entry name" value="TauD-like_sf"/>
</dbReference>
<evidence type="ECO:0000259" key="15">
    <source>
        <dbReference type="Pfam" id="PF02668"/>
    </source>
</evidence>
<comment type="similarity">
    <text evidence="5">Belongs to the gamma-BBH/TMLD family.</text>
</comment>
<dbReference type="InterPro" id="IPR050411">
    <property type="entry name" value="AlphaKG_dependent_hydroxylases"/>
</dbReference>
<dbReference type="PANTHER" id="PTHR10696:SF33">
    <property type="entry name" value="GAMMA-BUTYROBETAINE DIOXYGENASE"/>
    <property type="match status" value="1"/>
</dbReference>
<dbReference type="AlphaFoldDB" id="A0A8D2ITS3"/>
<dbReference type="FunFam" id="3.60.130.10:FF:000001">
    <property type="entry name" value="Trimethyllysine dioxygenase, mitochondrial"/>
    <property type="match status" value="1"/>
</dbReference>
<evidence type="ECO:0000256" key="6">
    <source>
        <dbReference type="ARBA" id="ARBA00012270"/>
    </source>
</evidence>
<gene>
    <name evidence="17" type="primary">BBOX1</name>
</gene>
<dbReference type="InterPro" id="IPR010376">
    <property type="entry name" value="GBBH-like_N"/>
</dbReference>
<comment type="function">
    <text evidence="3">Catalyzes the formation of L-carnitine from gamma-butyrobetaine.</text>
</comment>
<evidence type="ECO:0000256" key="4">
    <source>
        <dbReference type="ARBA" id="ARBA00005022"/>
    </source>
</evidence>
<evidence type="ECO:0000256" key="1">
    <source>
        <dbReference type="ARBA" id="ARBA00001954"/>
    </source>
</evidence>
<dbReference type="InterPro" id="IPR012775">
    <property type="entry name" value="GBBH-like"/>
</dbReference>
<keyword evidence="8" id="KW-0124">Carnitine biosynthesis</keyword>
<dbReference type="Pfam" id="PF06155">
    <property type="entry name" value="GBBH-like_N"/>
    <property type="match status" value="1"/>
</dbReference>
<dbReference type="KEGG" id="vko:123021193"/>
<dbReference type="Gene3D" id="3.60.130.10">
    <property type="entry name" value="Clavaminate synthase-like"/>
    <property type="match status" value="1"/>
</dbReference>
<dbReference type="UniPathway" id="UPA00118"/>
<dbReference type="Proteomes" id="UP000694545">
    <property type="component" value="Unplaced"/>
</dbReference>
<reference evidence="17" key="1">
    <citation type="submission" date="2025-08" db="UniProtKB">
        <authorList>
            <consortium name="Ensembl"/>
        </authorList>
    </citation>
    <scope>IDENTIFICATION</scope>
</reference>
<dbReference type="Ensembl" id="ENSVKKT00000002367.1">
    <property type="protein sequence ID" value="ENSVKKP00000002294.1"/>
    <property type="gene ID" value="ENSVKKG00000001859.1"/>
</dbReference>
<accession>A0A8D2ITS3</accession>
<dbReference type="GO" id="GO:0008336">
    <property type="term" value="F:gamma-butyrobetaine dioxygenase activity"/>
    <property type="evidence" value="ECO:0007669"/>
    <property type="project" value="UniProtKB-EC"/>
</dbReference>
<comment type="catalytic activity">
    <reaction evidence="14">
        <text>4-(trimethylamino)butanoate + 2-oxoglutarate + O2 = carnitine + succinate + CO2</text>
        <dbReference type="Rhea" id="RHEA:24028"/>
        <dbReference type="ChEBI" id="CHEBI:15379"/>
        <dbReference type="ChEBI" id="CHEBI:16244"/>
        <dbReference type="ChEBI" id="CHEBI:16526"/>
        <dbReference type="ChEBI" id="CHEBI:16810"/>
        <dbReference type="ChEBI" id="CHEBI:17126"/>
        <dbReference type="ChEBI" id="CHEBI:30031"/>
        <dbReference type="EC" id="1.14.11.1"/>
    </reaction>
</comment>
<name>A0A8D2ITS3_VARKO</name>
<evidence type="ECO:0000256" key="9">
    <source>
        <dbReference type="ARBA" id="ARBA00022964"/>
    </source>
</evidence>
<evidence type="ECO:0000259" key="16">
    <source>
        <dbReference type="Pfam" id="PF06155"/>
    </source>
</evidence>
<reference evidence="17" key="2">
    <citation type="submission" date="2025-09" db="UniProtKB">
        <authorList>
            <consortium name="Ensembl"/>
        </authorList>
    </citation>
    <scope>IDENTIFICATION</scope>
</reference>
<keyword evidence="18" id="KW-1185">Reference proteome</keyword>
<dbReference type="GO" id="GO:0005506">
    <property type="term" value="F:iron ion binding"/>
    <property type="evidence" value="ECO:0007669"/>
    <property type="project" value="InterPro"/>
</dbReference>
<evidence type="ECO:0000256" key="7">
    <source>
        <dbReference type="ARBA" id="ARBA00022723"/>
    </source>
</evidence>
<evidence type="ECO:0000313" key="17">
    <source>
        <dbReference type="Ensembl" id="ENSVKKP00000002294.1"/>
    </source>
</evidence>
<feature type="domain" description="Gamma-butyrobetaine hydroxylase-like N-terminal" evidence="16">
    <location>
        <begin position="164"/>
        <end position="244"/>
    </location>
</feature>
<comment type="cofactor">
    <cofactor evidence="1">
        <name>Fe(2+)</name>
        <dbReference type="ChEBI" id="CHEBI:29033"/>
    </cofactor>
</comment>
<evidence type="ECO:0000256" key="3">
    <source>
        <dbReference type="ARBA" id="ARBA00002906"/>
    </source>
</evidence>
<dbReference type="PANTHER" id="PTHR10696">
    <property type="entry name" value="GAMMA-BUTYROBETAINE HYDROXYLASE-RELATED"/>
    <property type="match status" value="1"/>
</dbReference>
<dbReference type="GO" id="GO:0005739">
    <property type="term" value="C:mitochondrion"/>
    <property type="evidence" value="ECO:0007669"/>
    <property type="project" value="TreeGrafter"/>
</dbReference>
<evidence type="ECO:0000256" key="12">
    <source>
        <dbReference type="ARBA" id="ARBA00030584"/>
    </source>
</evidence>
<dbReference type="OMA" id="VHITWPN"/>
<dbReference type="SUPFAM" id="SSF51197">
    <property type="entry name" value="Clavaminate synthase-like"/>
    <property type="match status" value="1"/>
</dbReference>
<evidence type="ECO:0000256" key="11">
    <source>
        <dbReference type="ARBA" id="ARBA00023004"/>
    </source>
</evidence>
<feature type="domain" description="TauD/TfdA-like" evidence="15">
    <location>
        <begin position="272"/>
        <end position="519"/>
    </location>
</feature>
<sequence>MHKGTSITASRPWSRLTPWTSQSVDLSSARTCLLRPLAAFLPALSLCKQKTGKGPLPALPVLARSSNIHNSHNTDLKRTFVEAEGFVKLKLKKPKMWKAIAKYLLRSKVHQDWSRRLLQAQKGKHSHRRHFCLSRGPWHHSLRTAQAFQALGTHAAIQKVEALEANQFVCVHWEDGSQSLYPSVWLRDNCQCPDCFLGSAKARKLLLENLDVNIGTKNVTSIDRKKVYIIWPDDHTSEFEAEWLKKRCFSEQARAKIQEELFLPERQYWGSDLQLPTMTFEEVLLSDESTYKWLVTLKKFGIVLLTGAASRQGELLKLGQRIGFLRLTFYGPTWQVQDKADANNVAYTSEKLSFHTDYPVLQFPPGIQLLHCIKQTSSGGESEVVDGFHVANKLKKQNPEAFQILASTLVDFTDVGVDYSDFSMQSKQRVIDVDENGQVTRINFNNATRDTIFDVPAEKVKPFYAALRNYVDLLNSVDNKYTYKMKPGEVVVFDNWRLLHGRQSYQTGREISRHLEGAYADWDVVMSRLRILRKKVLSRE</sequence>
<evidence type="ECO:0000256" key="14">
    <source>
        <dbReference type="ARBA" id="ARBA00049149"/>
    </source>
</evidence>
<evidence type="ECO:0000256" key="8">
    <source>
        <dbReference type="ARBA" id="ARBA00022873"/>
    </source>
</evidence>
<evidence type="ECO:0000256" key="13">
    <source>
        <dbReference type="ARBA" id="ARBA00033412"/>
    </source>
</evidence>
<organism evidence="17 18">
    <name type="scientific">Varanus komodoensis</name>
    <name type="common">Komodo dragon</name>
    <dbReference type="NCBI Taxonomy" id="61221"/>
    <lineage>
        <taxon>Eukaryota</taxon>
        <taxon>Metazoa</taxon>
        <taxon>Chordata</taxon>
        <taxon>Craniata</taxon>
        <taxon>Vertebrata</taxon>
        <taxon>Euteleostomi</taxon>
        <taxon>Lepidosauria</taxon>
        <taxon>Squamata</taxon>
        <taxon>Bifurcata</taxon>
        <taxon>Unidentata</taxon>
        <taxon>Episquamata</taxon>
        <taxon>Toxicofera</taxon>
        <taxon>Anguimorpha</taxon>
        <taxon>Paleoanguimorpha</taxon>
        <taxon>Varanoidea</taxon>
        <taxon>Varanidae</taxon>
        <taxon>Varanus</taxon>
    </lineage>
</organism>
<evidence type="ECO:0000313" key="18">
    <source>
        <dbReference type="Proteomes" id="UP000694545"/>
    </source>
</evidence>
<dbReference type="InterPro" id="IPR003819">
    <property type="entry name" value="TauD/TfdA-like"/>
</dbReference>
<dbReference type="CDD" id="cd00250">
    <property type="entry name" value="CAS_like"/>
    <property type="match status" value="1"/>
</dbReference>
<keyword evidence="7" id="KW-0479">Metal-binding</keyword>
<protein>
    <recommendedName>
        <fullName evidence="6">gamma-butyrobetaine dioxygenase</fullName>
        <ecNumber evidence="6">1.14.11.1</ecNumber>
    </recommendedName>
    <alternativeName>
        <fullName evidence="12">Gamma-butyrobetaine hydroxylase</fullName>
    </alternativeName>
    <alternativeName>
        <fullName evidence="13">Gamma-butyrobetaine,2-oxoglutarate dioxygenase</fullName>
    </alternativeName>
</protein>
<dbReference type="InterPro" id="IPR038492">
    <property type="entry name" value="GBBH-like_N_sf"/>
</dbReference>
<keyword evidence="9" id="KW-0223">Dioxygenase</keyword>
<evidence type="ECO:0000256" key="5">
    <source>
        <dbReference type="ARBA" id="ARBA00008654"/>
    </source>
</evidence>
<dbReference type="GeneID" id="123021193"/>
<dbReference type="OrthoDB" id="406634at2759"/>